<gene>
    <name evidence="1" type="ORF">JCM19239_7558</name>
</gene>
<protein>
    <submittedName>
        <fullName evidence="1">Permease of the major facilitator superfamily</fullName>
    </submittedName>
</protein>
<evidence type="ECO:0000313" key="2">
    <source>
        <dbReference type="Proteomes" id="UP000029223"/>
    </source>
</evidence>
<keyword evidence="2" id="KW-1185">Reference proteome</keyword>
<dbReference type="Proteomes" id="UP000029223">
    <property type="component" value="Unassembled WGS sequence"/>
</dbReference>
<sequence length="48" mass="5248">MQGLKSLLGAMMNSFKDLMPIVLVVLFFQLVVLQELSLTSSLSCLVCS</sequence>
<proteinExistence type="predicted"/>
<evidence type="ECO:0000313" key="1">
    <source>
        <dbReference type="EMBL" id="GAL23604.1"/>
    </source>
</evidence>
<reference evidence="2" key="1">
    <citation type="submission" date="2014-09" db="EMBL/GenBank/DDBJ databases">
        <title>Vibrio variabilis JCM 19239. (C206) whole genome shotgun sequence.</title>
        <authorList>
            <person name="Sawabe T."/>
            <person name="Meirelles P."/>
            <person name="Nakanishi M."/>
            <person name="Sayaka M."/>
            <person name="Hattori M."/>
            <person name="Ohkuma M."/>
        </authorList>
    </citation>
    <scope>NUCLEOTIDE SEQUENCE [LARGE SCALE GENOMIC DNA]</scope>
    <source>
        <strain evidence="2">JCM 19239</strain>
    </source>
</reference>
<name>A0ABQ0J4A6_9VIBR</name>
<organism evidence="1 2">
    <name type="scientific">Vibrio variabilis</name>
    <dbReference type="NCBI Taxonomy" id="990271"/>
    <lineage>
        <taxon>Bacteria</taxon>
        <taxon>Pseudomonadati</taxon>
        <taxon>Pseudomonadota</taxon>
        <taxon>Gammaproteobacteria</taxon>
        <taxon>Vibrionales</taxon>
        <taxon>Vibrionaceae</taxon>
        <taxon>Vibrio</taxon>
    </lineage>
</organism>
<dbReference type="EMBL" id="BBMS01000001">
    <property type="protein sequence ID" value="GAL23604.1"/>
    <property type="molecule type" value="Genomic_DNA"/>
</dbReference>
<reference evidence="2" key="2">
    <citation type="submission" date="2014-09" db="EMBL/GenBank/DDBJ databases">
        <authorList>
            <consortium name="NBRP consortium"/>
            <person name="Sawabe T."/>
            <person name="Meirelles P."/>
            <person name="Nakanishi M."/>
            <person name="Sayaka M."/>
            <person name="Hattori M."/>
            <person name="Ohkuma M."/>
        </authorList>
    </citation>
    <scope>NUCLEOTIDE SEQUENCE [LARGE SCALE GENOMIC DNA]</scope>
    <source>
        <strain evidence="2">JCM 19239</strain>
    </source>
</reference>
<accession>A0ABQ0J4A6</accession>
<comment type="caution">
    <text evidence="1">The sequence shown here is derived from an EMBL/GenBank/DDBJ whole genome shotgun (WGS) entry which is preliminary data.</text>
</comment>